<dbReference type="PANTHER" id="PTHR43284">
    <property type="entry name" value="ASPARAGINE SYNTHETASE (GLUTAMINE-HYDROLYZING)"/>
    <property type="match status" value="1"/>
</dbReference>
<reference evidence="6" key="1">
    <citation type="journal article" date="2020" name="mSystems">
        <title>Genome- and Community-Level Interaction Insights into Carbon Utilization and Element Cycling Functions of Hydrothermarchaeota in Hydrothermal Sediment.</title>
        <authorList>
            <person name="Zhou Z."/>
            <person name="Liu Y."/>
            <person name="Xu W."/>
            <person name="Pan J."/>
            <person name="Luo Z.H."/>
            <person name="Li M."/>
        </authorList>
    </citation>
    <scope>NUCLEOTIDE SEQUENCE [LARGE SCALE GENOMIC DNA]</scope>
    <source>
        <strain evidence="6">SpSt-381</strain>
    </source>
</reference>
<sequence length="617" mass="65137">MPGLFGVVCVDPRLRLDPAAADRALDAMAGTLRHDAGLAGDRWIDPAGRFALGRIGLPSLLPPPVRGADGEPRAWLEGVAHQPAALAALAQGAPDDAALRALHGFWALAHHDPATHRLTLAVDRRASVPLVHAEAEGVLLFAPEPKALLAFRALAREPDPAGAAALLVSGYLPAERTLARGVARLAGGTALEVAPGRVTRRTWWRFAPGSAPTRAGADALARDLSRMIAAAVRRNLGDPERTVVFLSGGADSRAVLAAALDALGDPRAVRAVSWGRADAVPGSDVDLARRIAAAAGIRHEVVARGFDGYAEGFRATNRVVDGLSDVAAFHPQELSLMRSLAARGFTRALRGDEAFGWSVAVHSHEGAAVEVGLRRLGDVAAAAALVRDERRAAWLDAAAAEWRRLLDGVARETPNGAKDRLYFGERLQGMLGPAAYYKQVALDHRNPLLDEPILDALAAVPDAWRVHKRLYLRAASALPGGLFRAFPLATRSSLEDWSGLLGRPGPVSAFVASQLADAASPVWEHLDRAALQALATRAAAAGGAVAPAPGAGLRPWLRRWAYAALPRFAAEIHARRARAHVSPTELLMRALVLKDWLDGLSDRPPAVTAAPVRAAGD</sequence>
<dbReference type="GO" id="GO:0006529">
    <property type="term" value="P:asparagine biosynthetic process"/>
    <property type="evidence" value="ECO:0007669"/>
    <property type="project" value="InterPro"/>
</dbReference>
<comment type="caution">
    <text evidence="6">The sequence shown here is derived from an EMBL/GenBank/DDBJ whole genome shotgun (WGS) entry which is preliminary data.</text>
</comment>
<evidence type="ECO:0000256" key="1">
    <source>
        <dbReference type="ARBA" id="ARBA00005187"/>
    </source>
</evidence>
<evidence type="ECO:0000259" key="5">
    <source>
        <dbReference type="Pfam" id="PF13537"/>
    </source>
</evidence>
<dbReference type="PANTHER" id="PTHR43284:SF1">
    <property type="entry name" value="ASPARAGINE SYNTHETASE"/>
    <property type="match status" value="1"/>
</dbReference>
<dbReference type="InterPro" id="IPR017932">
    <property type="entry name" value="GATase_2_dom"/>
</dbReference>
<evidence type="ECO:0000256" key="3">
    <source>
        <dbReference type="ARBA" id="ARBA00048741"/>
    </source>
</evidence>
<gene>
    <name evidence="6" type="ORF">ENR23_08120</name>
</gene>
<feature type="domain" description="Asparagine synthetase" evidence="4">
    <location>
        <begin position="226"/>
        <end position="484"/>
    </location>
</feature>
<dbReference type="SUPFAM" id="SSF52402">
    <property type="entry name" value="Adenine nucleotide alpha hydrolases-like"/>
    <property type="match status" value="1"/>
</dbReference>
<dbReference type="InterPro" id="IPR001962">
    <property type="entry name" value="Asn_synthase"/>
</dbReference>
<name>A0A832I272_UNCEI</name>
<dbReference type="InterPro" id="IPR051786">
    <property type="entry name" value="ASN_synthetase/amidase"/>
</dbReference>
<dbReference type="AlphaFoldDB" id="A0A832I272"/>
<dbReference type="EC" id="6.3.5.4" evidence="2"/>
<dbReference type="Pfam" id="PF13537">
    <property type="entry name" value="GATase_7"/>
    <property type="match status" value="1"/>
</dbReference>
<organism evidence="6">
    <name type="scientific">Eiseniibacteriota bacterium</name>
    <dbReference type="NCBI Taxonomy" id="2212470"/>
    <lineage>
        <taxon>Bacteria</taxon>
        <taxon>Candidatus Eiseniibacteriota</taxon>
    </lineage>
</organism>
<dbReference type="Gene3D" id="3.60.20.10">
    <property type="entry name" value="Glutamine Phosphoribosylpyrophosphate, subunit 1, domain 1"/>
    <property type="match status" value="1"/>
</dbReference>
<dbReference type="InterPro" id="IPR029055">
    <property type="entry name" value="Ntn_hydrolases_N"/>
</dbReference>
<protein>
    <recommendedName>
        <fullName evidence="2">asparagine synthase (glutamine-hydrolyzing)</fullName>
        <ecNumber evidence="2">6.3.5.4</ecNumber>
    </recommendedName>
</protein>
<feature type="domain" description="Glutamine amidotransferase type-2" evidence="5">
    <location>
        <begin position="96"/>
        <end position="150"/>
    </location>
</feature>
<proteinExistence type="predicted"/>
<dbReference type="GO" id="GO:0004066">
    <property type="term" value="F:asparagine synthase (glutamine-hydrolyzing) activity"/>
    <property type="evidence" value="ECO:0007669"/>
    <property type="project" value="UniProtKB-EC"/>
</dbReference>
<evidence type="ECO:0000259" key="4">
    <source>
        <dbReference type="Pfam" id="PF00733"/>
    </source>
</evidence>
<comment type="catalytic activity">
    <reaction evidence="3">
        <text>L-aspartate + L-glutamine + ATP + H2O = L-asparagine + L-glutamate + AMP + diphosphate + H(+)</text>
        <dbReference type="Rhea" id="RHEA:12228"/>
        <dbReference type="ChEBI" id="CHEBI:15377"/>
        <dbReference type="ChEBI" id="CHEBI:15378"/>
        <dbReference type="ChEBI" id="CHEBI:29985"/>
        <dbReference type="ChEBI" id="CHEBI:29991"/>
        <dbReference type="ChEBI" id="CHEBI:30616"/>
        <dbReference type="ChEBI" id="CHEBI:33019"/>
        <dbReference type="ChEBI" id="CHEBI:58048"/>
        <dbReference type="ChEBI" id="CHEBI:58359"/>
        <dbReference type="ChEBI" id="CHEBI:456215"/>
        <dbReference type="EC" id="6.3.5.4"/>
    </reaction>
</comment>
<evidence type="ECO:0000256" key="2">
    <source>
        <dbReference type="ARBA" id="ARBA00012737"/>
    </source>
</evidence>
<accession>A0A832I272</accession>
<dbReference type="Pfam" id="PF00733">
    <property type="entry name" value="Asn_synthase"/>
    <property type="match status" value="1"/>
</dbReference>
<dbReference type="SUPFAM" id="SSF56235">
    <property type="entry name" value="N-terminal nucleophile aminohydrolases (Ntn hydrolases)"/>
    <property type="match status" value="1"/>
</dbReference>
<dbReference type="EMBL" id="DSQF01000017">
    <property type="protein sequence ID" value="HGZ43374.1"/>
    <property type="molecule type" value="Genomic_DNA"/>
</dbReference>
<dbReference type="Gene3D" id="3.40.50.620">
    <property type="entry name" value="HUPs"/>
    <property type="match status" value="1"/>
</dbReference>
<dbReference type="InterPro" id="IPR014729">
    <property type="entry name" value="Rossmann-like_a/b/a_fold"/>
</dbReference>
<comment type="pathway">
    <text evidence="1">Amino-acid biosynthesis; L-asparagine biosynthesis; L-asparagine from L-aspartate (L-Gln route): step 1/1.</text>
</comment>
<evidence type="ECO:0000313" key="6">
    <source>
        <dbReference type="EMBL" id="HGZ43374.1"/>
    </source>
</evidence>